<accession>A0ABW8SC65</accession>
<protein>
    <submittedName>
        <fullName evidence="1">Uncharacterized protein</fullName>
    </submittedName>
</protein>
<keyword evidence="2" id="KW-1185">Reference proteome</keyword>
<evidence type="ECO:0000313" key="2">
    <source>
        <dbReference type="Proteomes" id="UP001623600"/>
    </source>
</evidence>
<gene>
    <name evidence="1" type="ORF">ACJDTP_21530</name>
</gene>
<organism evidence="1 2">
    <name type="scientific">Candidatus Clostridium helianthi</name>
    <dbReference type="NCBI Taxonomy" id="3381660"/>
    <lineage>
        <taxon>Bacteria</taxon>
        <taxon>Bacillati</taxon>
        <taxon>Bacillota</taxon>
        <taxon>Clostridia</taxon>
        <taxon>Eubacteriales</taxon>
        <taxon>Clostridiaceae</taxon>
        <taxon>Clostridium</taxon>
    </lineage>
</organism>
<proteinExistence type="predicted"/>
<dbReference type="RefSeq" id="WP_406762405.1">
    <property type="nucleotide sequence ID" value="NZ_JBJIAB010000037.1"/>
</dbReference>
<dbReference type="Proteomes" id="UP001623600">
    <property type="component" value="Unassembled WGS sequence"/>
</dbReference>
<evidence type="ECO:0000313" key="1">
    <source>
        <dbReference type="EMBL" id="MFL0167658.1"/>
    </source>
</evidence>
<sequence>MIDLSTVILDTRLSQTITVIRKNGRFVAGRFQLDEPKTIKMQGIISIANAKQIEFIPEGDRIGGEIAIHTTQPLYNSRNATDSEKAGISDEIVWHNEPYKIYQVNEYSDYGYYFAIGQRMASD</sequence>
<comment type="caution">
    <text evidence="1">The sequence shown here is derived from an EMBL/GenBank/DDBJ whole genome shotgun (WGS) entry which is preliminary data.</text>
</comment>
<name>A0ABW8SC65_9CLOT</name>
<dbReference type="EMBL" id="JBJIAB010000037">
    <property type="protein sequence ID" value="MFL0167658.1"/>
    <property type="molecule type" value="Genomic_DNA"/>
</dbReference>
<reference evidence="1 2" key="1">
    <citation type="submission" date="2024-11" db="EMBL/GenBank/DDBJ databases">
        <authorList>
            <person name="Heng Y.C."/>
            <person name="Lim A.C.H."/>
            <person name="Lee J.K.Y."/>
            <person name="Kittelmann S."/>
        </authorList>
    </citation>
    <scope>NUCLEOTIDE SEQUENCE [LARGE SCALE GENOMIC DNA]</scope>
    <source>
        <strain evidence="1 2">WILCCON 0112</strain>
    </source>
</reference>